<dbReference type="EMBL" id="BDRX01000070">
    <property type="protein sequence ID" value="GBF95822.1"/>
    <property type="molecule type" value="Genomic_DNA"/>
</dbReference>
<feature type="compositionally biased region" description="Low complexity" evidence="1">
    <location>
        <begin position="265"/>
        <end position="276"/>
    </location>
</feature>
<feature type="compositionally biased region" description="Low complexity" evidence="1">
    <location>
        <begin position="470"/>
        <end position="479"/>
    </location>
</feature>
<name>A0A2V0PA48_9CHLO</name>
<proteinExistence type="predicted"/>
<gene>
    <name evidence="2" type="ORF">Rsub_08258</name>
</gene>
<keyword evidence="3" id="KW-1185">Reference proteome</keyword>
<feature type="compositionally biased region" description="Polar residues" evidence="1">
    <location>
        <begin position="239"/>
        <end position="249"/>
    </location>
</feature>
<feature type="region of interest" description="Disordered" evidence="1">
    <location>
        <begin position="445"/>
        <end position="489"/>
    </location>
</feature>
<evidence type="ECO:0000313" key="3">
    <source>
        <dbReference type="Proteomes" id="UP000247498"/>
    </source>
</evidence>
<reference evidence="2 3" key="1">
    <citation type="journal article" date="2018" name="Sci. Rep.">
        <title>Raphidocelis subcapitata (=Pseudokirchneriella subcapitata) provides an insight into genome evolution and environmental adaptations in the Sphaeropleales.</title>
        <authorList>
            <person name="Suzuki S."/>
            <person name="Yamaguchi H."/>
            <person name="Nakajima N."/>
            <person name="Kawachi M."/>
        </authorList>
    </citation>
    <scope>NUCLEOTIDE SEQUENCE [LARGE SCALE GENOMIC DNA]</scope>
    <source>
        <strain evidence="2 3">NIES-35</strain>
    </source>
</reference>
<dbReference type="AlphaFoldDB" id="A0A2V0PA48"/>
<feature type="compositionally biased region" description="Low complexity" evidence="1">
    <location>
        <begin position="163"/>
        <end position="183"/>
    </location>
</feature>
<feature type="compositionally biased region" description="Polar residues" evidence="1">
    <location>
        <begin position="49"/>
        <end position="71"/>
    </location>
</feature>
<dbReference type="Proteomes" id="UP000247498">
    <property type="component" value="Unassembled WGS sequence"/>
</dbReference>
<comment type="caution">
    <text evidence="2">The sequence shown here is derived from an EMBL/GenBank/DDBJ whole genome shotgun (WGS) entry which is preliminary data.</text>
</comment>
<feature type="region of interest" description="Disordered" evidence="1">
    <location>
        <begin position="46"/>
        <end position="107"/>
    </location>
</feature>
<feature type="compositionally biased region" description="Polar residues" evidence="1">
    <location>
        <begin position="584"/>
        <end position="596"/>
    </location>
</feature>
<organism evidence="2 3">
    <name type="scientific">Raphidocelis subcapitata</name>
    <dbReference type="NCBI Taxonomy" id="307507"/>
    <lineage>
        <taxon>Eukaryota</taxon>
        <taxon>Viridiplantae</taxon>
        <taxon>Chlorophyta</taxon>
        <taxon>core chlorophytes</taxon>
        <taxon>Chlorophyceae</taxon>
        <taxon>CS clade</taxon>
        <taxon>Sphaeropleales</taxon>
        <taxon>Selenastraceae</taxon>
        <taxon>Raphidocelis</taxon>
    </lineage>
</organism>
<feature type="region of interest" description="Disordered" evidence="1">
    <location>
        <begin position="1"/>
        <end position="21"/>
    </location>
</feature>
<dbReference type="InParanoid" id="A0A2V0PA48"/>
<feature type="region of interest" description="Disordered" evidence="1">
    <location>
        <begin position="509"/>
        <end position="692"/>
    </location>
</feature>
<evidence type="ECO:0000313" key="2">
    <source>
        <dbReference type="EMBL" id="GBF95822.1"/>
    </source>
</evidence>
<feature type="region of interest" description="Disordered" evidence="1">
    <location>
        <begin position="139"/>
        <end position="319"/>
    </location>
</feature>
<feature type="compositionally biased region" description="Pro residues" evidence="1">
    <location>
        <begin position="89"/>
        <end position="98"/>
    </location>
</feature>
<evidence type="ECO:0000256" key="1">
    <source>
        <dbReference type="SAM" id="MobiDB-lite"/>
    </source>
</evidence>
<feature type="compositionally biased region" description="Low complexity" evidence="1">
    <location>
        <begin position="542"/>
        <end position="577"/>
    </location>
</feature>
<feature type="compositionally biased region" description="Basic residues" evidence="1">
    <location>
        <begin position="451"/>
        <end position="469"/>
    </location>
</feature>
<sequence>MPDQRAAIGWQTGAPASGAGAGSAVAAAEAAAASLLAGLSRLLGRRGPQEQQAWRQFESLQKHTQQLQPRQPQAWLGRAHPKADQQPAAAPPPPPMIPPRARDPCPAPLAAWWDALPPPPRSAAAVAVGDAVAAYPSFEGRLRHRAEQHHPPQLTKHRNAPHAEQLQQQQQQAGAALWGAALEPSSSCSQLLQPDGRLEAGGSCGGERRAVSGLTPRTPEVPRGLLLEGAGGGKPEQPRCQQLAPTQHQCQKEHRRTQPQPHPPQQQQQQQPQQQQEQERRQPLSPPSRPASTPQRQPRPQPASPGQAPSPAAAALPPRCESPLFTLPQLDDLIRQNLSLAAAGADAAAPAPTPAALGWHRDEGAAGAAGPVLLVQRCAAVRAGPRTGVVACVLDSWGQPQQQLQVTPHLQRRLGEVANQLLRGITPETLAATMAVVCAEAAAATAAPAPQRRKRRQQQPQHQHQRQHQHQQQQQQHPYPHQHQHQHQQLLAELDALLADGVWTEALREHAADSGGDGPGATACGGPERPGDAQRPGGAGTHGSAAASLSQQGSPAGPTVLTRAAAAQRRQQAEAGALVGQGSGDQSAQTQCTGSWSPPLKRQRRRLEPAEGGWGEAEAAAPGGARGVSWAPSCPLQQEGRRQHQQQQQEREQEPSQPPPVPLPSREQEAQEAGWQEEVLQPGRGQRAQRCH</sequence>
<feature type="compositionally biased region" description="Low complexity" evidence="1">
    <location>
        <begin position="304"/>
        <end position="319"/>
    </location>
</feature>
<accession>A0A2V0PA48</accession>
<protein>
    <submittedName>
        <fullName evidence="2">Uncharacterized protein</fullName>
    </submittedName>
</protein>